<evidence type="ECO:0000256" key="1">
    <source>
        <dbReference type="PIRSR" id="PIRSR605301-1"/>
    </source>
</evidence>
<organism evidence="3 4">
    <name type="scientific">Lecanosticta acicola</name>
    <dbReference type="NCBI Taxonomy" id="111012"/>
    <lineage>
        <taxon>Eukaryota</taxon>
        <taxon>Fungi</taxon>
        <taxon>Dikarya</taxon>
        <taxon>Ascomycota</taxon>
        <taxon>Pezizomycotina</taxon>
        <taxon>Dothideomycetes</taxon>
        <taxon>Dothideomycetidae</taxon>
        <taxon>Mycosphaerellales</taxon>
        <taxon>Mycosphaerellaceae</taxon>
        <taxon>Lecanosticta</taxon>
    </lineage>
</organism>
<name>A0AAI9EAS2_9PEZI</name>
<feature type="region of interest" description="Disordered" evidence="2">
    <location>
        <begin position="465"/>
        <end position="511"/>
    </location>
</feature>
<feature type="compositionally biased region" description="Basic and acidic residues" evidence="2">
    <location>
        <begin position="48"/>
        <end position="63"/>
    </location>
</feature>
<comment type="caution">
    <text evidence="3">The sequence shown here is derived from an EMBL/GenBank/DDBJ whole genome shotgun (WGS) entry which is preliminary data.</text>
</comment>
<keyword evidence="1" id="KW-0862">Zinc</keyword>
<feature type="region of interest" description="Disordered" evidence="2">
    <location>
        <begin position="23"/>
        <end position="124"/>
    </location>
</feature>
<reference evidence="3" key="1">
    <citation type="submission" date="2023-11" db="EMBL/GenBank/DDBJ databases">
        <authorList>
            <person name="Alioto T."/>
            <person name="Alioto T."/>
            <person name="Gomez Garrido J."/>
        </authorList>
    </citation>
    <scope>NUCLEOTIDE SEQUENCE</scope>
</reference>
<dbReference type="SUPFAM" id="SSF101152">
    <property type="entry name" value="Mob1/phocein"/>
    <property type="match status" value="1"/>
</dbReference>
<feature type="region of interest" description="Disordered" evidence="2">
    <location>
        <begin position="172"/>
        <end position="239"/>
    </location>
</feature>
<dbReference type="Gene3D" id="1.20.140.30">
    <property type="entry name" value="MOB kinase activator"/>
    <property type="match status" value="1"/>
</dbReference>
<protein>
    <recommendedName>
        <fullName evidence="5">Mob1/phocein</fullName>
    </recommendedName>
</protein>
<feature type="binding site" evidence="1">
    <location>
        <position position="310"/>
    </location>
    <ligand>
        <name>Zn(2+)</name>
        <dbReference type="ChEBI" id="CHEBI:29105"/>
    </ligand>
</feature>
<dbReference type="Pfam" id="PF03637">
    <property type="entry name" value="Mob1_phocein"/>
    <property type="match status" value="2"/>
</dbReference>
<evidence type="ECO:0000313" key="3">
    <source>
        <dbReference type="EMBL" id="CAK4031176.1"/>
    </source>
</evidence>
<keyword evidence="1" id="KW-0479">Metal-binding</keyword>
<feature type="compositionally biased region" description="Low complexity" evidence="2">
    <location>
        <begin position="473"/>
        <end position="511"/>
    </location>
</feature>
<dbReference type="AlphaFoldDB" id="A0AAI9EAS2"/>
<feature type="compositionally biased region" description="Pro residues" evidence="2">
    <location>
        <begin position="209"/>
        <end position="218"/>
    </location>
</feature>
<gene>
    <name evidence="3" type="ORF">LECACI_7A006334</name>
</gene>
<feature type="compositionally biased region" description="Low complexity" evidence="2">
    <location>
        <begin position="107"/>
        <end position="120"/>
    </location>
</feature>
<evidence type="ECO:0000256" key="2">
    <source>
        <dbReference type="SAM" id="MobiDB-lite"/>
    </source>
</evidence>
<dbReference type="InterPro" id="IPR005301">
    <property type="entry name" value="MOB_kinase_act_fam"/>
</dbReference>
<dbReference type="PANTHER" id="PTHR22599">
    <property type="entry name" value="MPS ONE BINDER KINASE ACTIVATOR-LIKE MOB"/>
    <property type="match status" value="1"/>
</dbReference>
<feature type="binding site" evidence="1">
    <location>
        <position position="305"/>
    </location>
    <ligand>
        <name>Zn(2+)</name>
        <dbReference type="ChEBI" id="CHEBI:29105"/>
    </ligand>
</feature>
<evidence type="ECO:0000313" key="4">
    <source>
        <dbReference type="Proteomes" id="UP001296104"/>
    </source>
</evidence>
<accession>A0AAI9EAS2</accession>
<dbReference type="SMART" id="SM01388">
    <property type="entry name" value="Mob1_phocein"/>
    <property type="match status" value="1"/>
</dbReference>
<keyword evidence="4" id="KW-1185">Reference proteome</keyword>
<dbReference type="InterPro" id="IPR036703">
    <property type="entry name" value="MOB_kinase_act_sf"/>
</dbReference>
<dbReference type="EMBL" id="CAVMBE010000045">
    <property type="protein sequence ID" value="CAK4031176.1"/>
    <property type="molecule type" value="Genomic_DNA"/>
</dbReference>
<proteinExistence type="predicted"/>
<feature type="binding site" evidence="1">
    <location>
        <position position="412"/>
    </location>
    <ligand>
        <name>Zn(2+)</name>
        <dbReference type="ChEBI" id="CHEBI:29105"/>
    </ligand>
</feature>
<sequence>MAPFPAYMEPFPAYVDPFLSDVKPALLPPFEPEGPKADKTPNQPSEHAGTKKKETDTNKKNKTVETPQGPTDPEDALLNESAKLTLQDPEAKEVNAKPILPKPLQKPLPLRLQREPPSQRGARYARDNATWRLADSMTNEEKLRDFFAFAVLLNGAVATKADYIYHSRNFARQQQTRPNPNQNQNQNQSPSRTNTSSPSAYSSSGLAPPSIPAVPGPPSMTTNNMQANEQAQQSKQGEKRIPLFFREKYTTLIVKGNFMTLAAKPVLVEEGEWMSHQIVEQNRLLSGMVKCVLGTPDPSTARSLCNEHSCPTMAAGSVNYTWIDTNRQPINIPAPAYIKNILTWVNGKIQDESLFPTINFNTAPALPTAQQVANDASHWLGKTSGFPQRFESEIKHMYKQMFRCYAHLYWQHWLQFWELGVSRELNTCFIHFINVGRLFGLLSDKDTEPMQPLIDLWVRRGDLPKLKEDENEAGSSSTARATTSTPAPSTSASTAPASSSAAASAAPGTAA</sequence>
<evidence type="ECO:0008006" key="5">
    <source>
        <dbReference type="Google" id="ProtNLM"/>
    </source>
</evidence>
<feature type="binding site" evidence="1">
    <location>
        <position position="407"/>
    </location>
    <ligand>
        <name>Zn(2+)</name>
        <dbReference type="ChEBI" id="CHEBI:29105"/>
    </ligand>
</feature>
<feature type="compositionally biased region" description="Polar residues" evidence="2">
    <location>
        <begin position="220"/>
        <end position="235"/>
    </location>
</feature>
<feature type="compositionally biased region" description="Low complexity" evidence="2">
    <location>
        <begin position="172"/>
        <end position="208"/>
    </location>
</feature>
<dbReference type="Proteomes" id="UP001296104">
    <property type="component" value="Unassembled WGS sequence"/>
</dbReference>